<dbReference type="RefSeq" id="WP_349948510.1">
    <property type="nucleotide sequence ID" value="NZ_CP157940.1"/>
</dbReference>
<accession>A0AAU7PU95</accession>
<protein>
    <submittedName>
        <fullName evidence="1">Uncharacterized protein</fullName>
    </submittedName>
</protein>
<evidence type="ECO:0000313" key="1">
    <source>
        <dbReference type="EMBL" id="XBS55864.1"/>
    </source>
</evidence>
<dbReference type="AlphaFoldDB" id="A0AAU7PU95"/>
<reference evidence="1" key="1">
    <citation type="submission" date="2024-06" db="EMBL/GenBank/DDBJ databases">
        <title>Lacrimispora cavernae sp. nov., a novel anaerobe isolated from bat guano pile inside a cave.</title>
        <authorList>
            <person name="Miller S.L."/>
            <person name="Lu N."/>
            <person name="King J."/>
            <person name="Sankaranarayanan K."/>
            <person name="Lawson P.A."/>
        </authorList>
    </citation>
    <scope>NUCLEOTIDE SEQUENCE</scope>
    <source>
        <strain evidence="1">BS-2</strain>
    </source>
</reference>
<proteinExistence type="predicted"/>
<gene>
    <name evidence="1" type="ORF">ABFV83_08780</name>
</gene>
<sequence>MKLNSTLQVGWYPICNNTSEHTYAIMEENDFHPNMTVYFPCYGGCSDSSNHYPVNFWTPTFWEKDSRKLGYKLSCHSKIARRLAMWGNGSSDDDINRTEYNRKNGGWSNLGDCSGIVYGVTGVCHQMCNTIASATNFNDTVNAGVNWPVSFNSSRFFYGNRGTGHDKEIGSYVHSLVLFYKTYYNYPSDSVADAAELSPAHKELETIHEDLHISTVLGLKKQLSGENLGDMRKKLIFSILPLESSAVPAIAETDIQIAEKKNELDNLLIRGQISNAGYAKEVNDLSAKLSNYYVEVLTPPVFEKTFDVADSNKIVTDIINPDFMPDYSGIKEVLGL</sequence>
<organism evidence="1">
    <name type="scientific">Lacrimispora sp. BS-2</name>
    <dbReference type="NCBI Taxonomy" id="3151850"/>
    <lineage>
        <taxon>Bacteria</taxon>
        <taxon>Bacillati</taxon>
        <taxon>Bacillota</taxon>
        <taxon>Clostridia</taxon>
        <taxon>Lachnospirales</taxon>
        <taxon>Lachnospiraceae</taxon>
        <taxon>Lacrimispora</taxon>
    </lineage>
</organism>
<dbReference type="EMBL" id="CP157940">
    <property type="protein sequence ID" value="XBS55864.1"/>
    <property type="molecule type" value="Genomic_DNA"/>
</dbReference>
<name>A0AAU7PU95_9FIRM</name>